<keyword evidence="4" id="KW-0807">Transducer</keyword>
<dbReference type="PANTHER" id="PTHR30290">
    <property type="entry name" value="PERIPLASMIC BINDING COMPONENT OF ABC TRANSPORTER"/>
    <property type="match status" value="1"/>
</dbReference>
<dbReference type="PROSITE" id="PS50111">
    <property type="entry name" value="CHEMOTAXIS_TRANSDUC_2"/>
    <property type="match status" value="1"/>
</dbReference>
<keyword evidence="2" id="KW-0813">Transport</keyword>
<dbReference type="InterPro" id="IPR000914">
    <property type="entry name" value="SBP_5_dom"/>
</dbReference>
<dbReference type="GO" id="GO:0007165">
    <property type="term" value="P:signal transduction"/>
    <property type="evidence" value="ECO:0007669"/>
    <property type="project" value="UniProtKB-KW"/>
</dbReference>
<dbReference type="RefSeq" id="WP_132027510.1">
    <property type="nucleotide sequence ID" value="NZ_CP068564.1"/>
</dbReference>
<dbReference type="InterPro" id="IPR004090">
    <property type="entry name" value="Chemotax_Me-accpt_rcpt"/>
</dbReference>
<keyword evidence="5" id="KW-0175">Coiled coil</keyword>
<dbReference type="InterPro" id="IPR000727">
    <property type="entry name" value="T_SNARE_dom"/>
</dbReference>
<dbReference type="Pfam" id="PF00015">
    <property type="entry name" value="MCPsignal"/>
    <property type="match status" value="1"/>
</dbReference>
<dbReference type="SUPFAM" id="SSF58104">
    <property type="entry name" value="Methyl-accepting chemotaxis protein (MCP) signaling domain"/>
    <property type="match status" value="1"/>
</dbReference>
<name>A0A4V2UU68_9FIRM</name>
<dbReference type="OrthoDB" id="9772924at2"/>
<dbReference type="Proteomes" id="UP000294567">
    <property type="component" value="Unassembled WGS sequence"/>
</dbReference>
<dbReference type="SUPFAM" id="SSF53850">
    <property type="entry name" value="Periplasmic binding protein-like II"/>
    <property type="match status" value="1"/>
</dbReference>
<feature type="domain" description="T-SNARE coiled-coil homology" evidence="7">
    <location>
        <begin position="238"/>
        <end position="300"/>
    </location>
</feature>
<dbReference type="Gene3D" id="3.40.190.10">
    <property type="entry name" value="Periplasmic binding protein-like II"/>
    <property type="match status" value="1"/>
</dbReference>
<dbReference type="CDD" id="cd11386">
    <property type="entry name" value="MCP_signal"/>
    <property type="match status" value="1"/>
</dbReference>
<dbReference type="CDD" id="cd00995">
    <property type="entry name" value="PBP2_NikA_DppA_OppA_like"/>
    <property type="match status" value="1"/>
</dbReference>
<comment type="caution">
    <text evidence="8">The sequence shown here is derived from an EMBL/GenBank/DDBJ whole genome shotgun (WGS) entry which is preliminary data.</text>
</comment>
<dbReference type="Pfam" id="PF00496">
    <property type="entry name" value="SBP_bac_5"/>
    <property type="match status" value="1"/>
</dbReference>
<evidence type="ECO:0000313" key="8">
    <source>
        <dbReference type="EMBL" id="TCS89407.1"/>
    </source>
</evidence>
<dbReference type="EMBL" id="SMAE01000006">
    <property type="protein sequence ID" value="TCS89407.1"/>
    <property type="molecule type" value="Genomic_DNA"/>
</dbReference>
<dbReference type="PANTHER" id="PTHR30290:SF9">
    <property type="entry name" value="OLIGOPEPTIDE-BINDING PROTEIN APPA"/>
    <property type="match status" value="1"/>
</dbReference>
<proteinExistence type="inferred from homology"/>
<gene>
    <name evidence="8" type="ORF">EDD65_10673</name>
</gene>
<reference evidence="8 9" key="1">
    <citation type="submission" date="2019-03" db="EMBL/GenBank/DDBJ databases">
        <title>Genomic Encyclopedia of Type Strains, Phase IV (KMG-IV): sequencing the most valuable type-strain genomes for metagenomic binning, comparative biology and taxonomic classification.</title>
        <authorList>
            <person name="Goeker M."/>
        </authorList>
    </citation>
    <scope>NUCLEOTIDE SEQUENCE [LARGE SCALE GENOMIC DNA]</scope>
    <source>
        <strain evidence="8 9">DSM 26752</strain>
    </source>
</reference>
<feature type="coiled-coil region" evidence="5">
    <location>
        <begin position="10"/>
        <end position="65"/>
    </location>
</feature>
<dbReference type="PROSITE" id="PS50192">
    <property type="entry name" value="T_SNARE"/>
    <property type="match status" value="1"/>
</dbReference>
<comment type="similarity">
    <text evidence="1">Belongs to the bacterial solute-binding protein 5 family.</text>
</comment>
<sequence length="822" mass="92576">MFDLFKKKTNVQQENEVVEKQNTLEENLKNQSQLNLIRQNEKKLLHNLELKIEDSANQTENLINAIGAIANRVEEQVKHIYAVVDEIGHYSAMAEELHASSSDSYETASGTLEVVKKGSESVYNTIESMNEINKSMSGVMDEISSLKDSIIQIEDILNIIRDIAKQTNLLALNANIEAARAGDAGRGFAVVAEEVKKLADRSAESANHISDIIKNIQQNVNTTIEAIENSNNKVVEGSSVAQESQNAFEEIEAAINDVLGIMKEIAQAISAQTESLESIVLSTDEMEHSSDKAMAMVESAMMNTQFTKATLKELKQVTMLLDDMTNKLLEEIEIEEKEESVTIKLSISSPLQTLDPAMCNVMESLRFLNNIHTGLLTISDTGDVLPSIAKTWYVKDDNLTWIFNLRNDATFHNGKKVTAYDVKYSLERLLSPKFNSPNAWFIDYIEGAKDFMTGKTNEVKGIQVLDEYRLSIRLENPFNGFLLLLSHGCCAVMDREELKAGKFIGCGPYMIDNYKENEYRLVANPNFIGGKPYCDVVKAKVGDKDALENFLNGEYDFYIVENKKDYETLKSYGLGDNIKFVDLIATFYIGFKLKNTSSPYVQPRIRQAINHAINKQRIIDELFGGLAVEAKCIIPPGLIPDDHVKGYEYNPQKAKKIIMEEGINLNRPLVFLSGEKPHPMLKLVEEDLNAIGITCKYKKVSDEKLTRAQELQEGFDMYFSGWYADTLDPSSFIKPLFMPDAQTNLSAYENEQVVELIDRATKTTNPRRREELYMEIQKIISEDAPNVPILHPQNGVCTKDDVHNVNLSSLAMLKYDNIIKYE</sequence>
<dbReference type="GO" id="GO:1904680">
    <property type="term" value="F:peptide transmembrane transporter activity"/>
    <property type="evidence" value="ECO:0007669"/>
    <property type="project" value="TreeGrafter"/>
</dbReference>
<dbReference type="Gene3D" id="1.10.287.950">
    <property type="entry name" value="Methyl-accepting chemotaxis protein"/>
    <property type="match status" value="1"/>
</dbReference>
<keyword evidence="9" id="KW-1185">Reference proteome</keyword>
<dbReference type="AlphaFoldDB" id="A0A4V2UU68"/>
<dbReference type="GO" id="GO:0016020">
    <property type="term" value="C:membrane"/>
    <property type="evidence" value="ECO:0007669"/>
    <property type="project" value="InterPro"/>
</dbReference>
<dbReference type="SMART" id="SM00283">
    <property type="entry name" value="MA"/>
    <property type="match status" value="1"/>
</dbReference>
<dbReference type="PRINTS" id="PR00260">
    <property type="entry name" value="CHEMTRNSDUCR"/>
</dbReference>
<evidence type="ECO:0000256" key="1">
    <source>
        <dbReference type="ARBA" id="ARBA00005695"/>
    </source>
</evidence>
<evidence type="ECO:0000313" key="9">
    <source>
        <dbReference type="Proteomes" id="UP000294567"/>
    </source>
</evidence>
<dbReference type="GO" id="GO:0015833">
    <property type="term" value="P:peptide transport"/>
    <property type="evidence" value="ECO:0007669"/>
    <property type="project" value="TreeGrafter"/>
</dbReference>
<evidence type="ECO:0000256" key="2">
    <source>
        <dbReference type="ARBA" id="ARBA00022448"/>
    </source>
</evidence>
<evidence type="ECO:0000256" key="4">
    <source>
        <dbReference type="PROSITE-ProRule" id="PRU00284"/>
    </source>
</evidence>
<keyword evidence="3" id="KW-0732">Signal</keyword>
<accession>A0A4V2UU68</accession>
<protein>
    <submittedName>
        <fullName evidence="8">ABC-type transport system substrate-binding protein</fullName>
    </submittedName>
</protein>
<evidence type="ECO:0000256" key="3">
    <source>
        <dbReference type="ARBA" id="ARBA00022729"/>
    </source>
</evidence>
<dbReference type="Gene3D" id="3.10.105.10">
    <property type="entry name" value="Dipeptide-binding Protein, Domain 3"/>
    <property type="match status" value="1"/>
</dbReference>
<feature type="domain" description="Methyl-accepting transducer" evidence="6">
    <location>
        <begin position="51"/>
        <end position="287"/>
    </location>
</feature>
<dbReference type="GO" id="GO:0006935">
    <property type="term" value="P:chemotaxis"/>
    <property type="evidence" value="ECO:0007669"/>
    <property type="project" value="InterPro"/>
</dbReference>
<organism evidence="8 9">
    <name type="scientific">Keratinibaculum paraultunense</name>
    <dbReference type="NCBI Taxonomy" id="1278232"/>
    <lineage>
        <taxon>Bacteria</taxon>
        <taxon>Bacillati</taxon>
        <taxon>Bacillota</taxon>
        <taxon>Tissierellia</taxon>
        <taxon>Tissierellales</taxon>
        <taxon>Tepidimicrobiaceae</taxon>
        <taxon>Keratinibaculum</taxon>
    </lineage>
</organism>
<dbReference type="Gene3D" id="3.90.76.10">
    <property type="entry name" value="Dipeptide-binding Protein, Domain 1"/>
    <property type="match status" value="1"/>
</dbReference>
<dbReference type="GO" id="GO:0004888">
    <property type="term" value="F:transmembrane signaling receptor activity"/>
    <property type="evidence" value="ECO:0007669"/>
    <property type="project" value="InterPro"/>
</dbReference>
<evidence type="ECO:0000256" key="5">
    <source>
        <dbReference type="SAM" id="Coils"/>
    </source>
</evidence>
<dbReference type="InterPro" id="IPR039424">
    <property type="entry name" value="SBP_5"/>
</dbReference>
<evidence type="ECO:0000259" key="6">
    <source>
        <dbReference type="PROSITE" id="PS50111"/>
    </source>
</evidence>
<dbReference type="InterPro" id="IPR004089">
    <property type="entry name" value="MCPsignal_dom"/>
</dbReference>
<evidence type="ECO:0000259" key="7">
    <source>
        <dbReference type="PROSITE" id="PS50192"/>
    </source>
</evidence>